<dbReference type="Proteomes" id="UP000030143">
    <property type="component" value="Unassembled WGS sequence"/>
</dbReference>
<comment type="similarity">
    <text evidence="1">Belongs to the methyltransferase superfamily.</text>
</comment>
<dbReference type="InterPro" id="IPR029063">
    <property type="entry name" value="SAM-dependent_MTases_sf"/>
</dbReference>
<gene>
    <name evidence="6" type="ORF">PEX2_063790</name>
</gene>
<dbReference type="Gene3D" id="3.40.50.150">
    <property type="entry name" value="Vaccinia Virus protein VP39"/>
    <property type="match status" value="1"/>
</dbReference>
<dbReference type="Pfam" id="PF08241">
    <property type="entry name" value="Methyltransf_11"/>
    <property type="match status" value="1"/>
</dbReference>
<protein>
    <submittedName>
        <fullName evidence="6">Methyltransferase type 11</fullName>
    </submittedName>
</protein>
<dbReference type="SUPFAM" id="SSF53335">
    <property type="entry name" value="S-adenosyl-L-methionine-dependent methyltransferases"/>
    <property type="match status" value="1"/>
</dbReference>
<keyword evidence="7" id="KW-1185">Reference proteome</keyword>
<evidence type="ECO:0000256" key="2">
    <source>
        <dbReference type="ARBA" id="ARBA00022603"/>
    </source>
</evidence>
<proteinExistence type="inferred from homology"/>
<evidence type="ECO:0000313" key="7">
    <source>
        <dbReference type="Proteomes" id="UP000030143"/>
    </source>
</evidence>
<keyword evidence="3 6" id="KW-0808">Transferase</keyword>
<dbReference type="STRING" id="27334.A0A0A2IMR3"/>
<keyword evidence="2 6" id="KW-0489">Methyltransferase</keyword>
<dbReference type="OrthoDB" id="10027013at2759"/>
<name>A0A0A2IMR3_PENEN</name>
<dbReference type="GO" id="GO:0032259">
    <property type="term" value="P:methylation"/>
    <property type="evidence" value="ECO:0007669"/>
    <property type="project" value="UniProtKB-KW"/>
</dbReference>
<dbReference type="EMBL" id="JQFZ01000275">
    <property type="protein sequence ID" value="KGO51917.1"/>
    <property type="molecule type" value="Genomic_DNA"/>
</dbReference>
<dbReference type="GeneID" id="27679070"/>
<dbReference type="GO" id="GO:0008757">
    <property type="term" value="F:S-adenosylmethionine-dependent methyltransferase activity"/>
    <property type="evidence" value="ECO:0007669"/>
    <property type="project" value="InterPro"/>
</dbReference>
<evidence type="ECO:0000256" key="4">
    <source>
        <dbReference type="ARBA" id="ARBA00022691"/>
    </source>
</evidence>
<evidence type="ECO:0000313" key="6">
    <source>
        <dbReference type="EMBL" id="KGO51917.1"/>
    </source>
</evidence>
<evidence type="ECO:0000256" key="1">
    <source>
        <dbReference type="ARBA" id="ARBA00008361"/>
    </source>
</evidence>
<evidence type="ECO:0000259" key="5">
    <source>
        <dbReference type="Pfam" id="PF08241"/>
    </source>
</evidence>
<accession>A0A0A2IMR3</accession>
<dbReference type="PANTHER" id="PTHR44942">
    <property type="entry name" value="METHYLTRANSF_11 DOMAIN-CONTAINING PROTEIN"/>
    <property type="match status" value="1"/>
</dbReference>
<reference evidence="6 7" key="1">
    <citation type="journal article" date="2015" name="Mol. Plant Microbe Interact.">
        <title>Genome, transcriptome, and functional analyses of Penicillium expansum provide new insights into secondary metabolism and pathogenicity.</title>
        <authorList>
            <person name="Ballester A.R."/>
            <person name="Marcet-Houben M."/>
            <person name="Levin E."/>
            <person name="Sela N."/>
            <person name="Selma-Lazaro C."/>
            <person name="Carmona L."/>
            <person name="Wisniewski M."/>
            <person name="Droby S."/>
            <person name="Gonzalez-Candelas L."/>
            <person name="Gabaldon T."/>
        </authorList>
    </citation>
    <scope>NUCLEOTIDE SEQUENCE [LARGE SCALE GENOMIC DNA]</scope>
    <source>
        <strain evidence="6 7">MD-8</strain>
    </source>
</reference>
<dbReference type="HOGENOM" id="CLU_049344_0_1_1"/>
<dbReference type="CDD" id="cd02440">
    <property type="entry name" value="AdoMet_MTases"/>
    <property type="match status" value="1"/>
</dbReference>
<dbReference type="AlphaFoldDB" id="A0A0A2IMR3"/>
<dbReference type="InterPro" id="IPR051052">
    <property type="entry name" value="Diverse_substrate_MTase"/>
</dbReference>
<dbReference type="InterPro" id="IPR013216">
    <property type="entry name" value="Methyltransf_11"/>
</dbReference>
<dbReference type="PANTHER" id="PTHR44942:SF4">
    <property type="entry name" value="METHYLTRANSFERASE TYPE 11 DOMAIN-CONTAINING PROTEIN"/>
    <property type="match status" value="1"/>
</dbReference>
<feature type="domain" description="Methyltransferase type 11" evidence="5">
    <location>
        <begin position="61"/>
        <end position="154"/>
    </location>
</feature>
<comment type="caution">
    <text evidence="6">The sequence shown here is derived from an EMBL/GenBank/DDBJ whole genome shotgun (WGS) entry which is preliminary data.</text>
</comment>
<evidence type="ECO:0000256" key="3">
    <source>
        <dbReference type="ARBA" id="ARBA00022679"/>
    </source>
</evidence>
<dbReference type="RefSeq" id="XP_016594715.1">
    <property type="nucleotide sequence ID" value="XM_016743650.1"/>
</dbReference>
<dbReference type="PhylomeDB" id="A0A0A2IMR3"/>
<dbReference type="VEuPathDB" id="FungiDB:PEXP_093220"/>
<keyword evidence="4" id="KW-0949">S-adenosyl-L-methionine</keyword>
<sequence length="317" mass="35592">MTTVVATSQPPGMDTSSRIFAQDDKFWDNYSRGRPQVPDTFWDRIWAFHESKGGNFDTVHDIGAGNGPYAQRLRSRFANVIVSDIVADNIRLAQDRLRGQAGFTFRTAALEDAEDISAGSMDMVFAANVMHFAEPQHDAMETIARQLRPGGTFVASLFGPARFRDAQVQDLWERLSYQGGRELLRVSEDPDQVVKIMARTQDQYNVAPLDRALFGDEVRIHVNMKHGGIQGMLPPEFAHWNQEPDYGAGDHDSHEEMEGWTFETDLQGVTEHFGSFPFISRFSDALADLFQELNELLAGGKTVEGYFPVTIILATRK</sequence>
<organism evidence="6 7">
    <name type="scientific">Penicillium expansum</name>
    <name type="common">Blue mold rot fungus</name>
    <dbReference type="NCBI Taxonomy" id="27334"/>
    <lineage>
        <taxon>Eukaryota</taxon>
        <taxon>Fungi</taxon>
        <taxon>Dikarya</taxon>
        <taxon>Ascomycota</taxon>
        <taxon>Pezizomycotina</taxon>
        <taxon>Eurotiomycetes</taxon>
        <taxon>Eurotiomycetidae</taxon>
        <taxon>Eurotiales</taxon>
        <taxon>Aspergillaceae</taxon>
        <taxon>Penicillium</taxon>
    </lineage>
</organism>